<dbReference type="Gene3D" id="2.60.40.1220">
    <property type="match status" value="1"/>
</dbReference>
<keyword evidence="3 6" id="KW-0732">Signal</keyword>
<organism evidence="8 9">
    <name type="scientific">Rhizorhabdus wittichii</name>
    <dbReference type="NCBI Taxonomy" id="160791"/>
    <lineage>
        <taxon>Bacteria</taxon>
        <taxon>Pseudomonadati</taxon>
        <taxon>Pseudomonadota</taxon>
        <taxon>Alphaproteobacteria</taxon>
        <taxon>Sphingomonadales</taxon>
        <taxon>Sphingomonadaceae</taxon>
        <taxon>Rhizorhabdus</taxon>
    </lineage>
</organism>
<dbReference type="AlphaFoldDB" id="A0A975D0W0"/>
<evidence type="ECO:0000256" key="3">
    <source>
        <dbReference type="ARBA" id="ARBA00022729"/>
    </source>
</evidence>
<dbReference type="GO" id="GO:0042597">
    <property type="term" value="C:periplasmic space"/>
    <property type="evidence" value="ECO:0007669"/>
    <property type="project" value="UniProtKB-SubCell"/>
</dbReference>
<evidence type="ECO:0000313" key="9">
    <source>
        <dbReference type="Proteomes" id="UP000664914"/>
    </source>
</evidence>
<evidence type="ECO:0000256" key="2">
    <source>
        <dbReference type="ARBA" id="ARBA00010509"/>
    </source>
</evidence>
<dbReference type="GO" id="GO:0005507">
    <property type="term" value="F:copper ion binding"/>
    <property type="evidence" value="ECO:0007669"/>
    <property type="project" value="InterPro"/>
</dbReference>
<dbReference type="EMBL" id="CP059319">
    <property type="protein sequence ID" value="QTH20633.1"/>
    <property type="molecule type" value="Genomic_DNA"/>
</dbReference>
<dbReference type="InterPro" id="IPR007348">
    <property type="entry name" value="CopC_dom"/>
</dbReference>
<keyword evidence="5" id="KW-0186">Copper</keyword>
<dbReference type="GO" id="GO:0046688">
    <property type="term" value="P:response to copper ion"/>
    <property type="evidence" value="ECO:0007669"/>
    <property type="project" value="InterPro"/>
</dbReference>
<dbReference type="InterPro" id="IPR014756">
    <property type="entry name" value="Ig_E-set"/>
</dbReference>
<dbReference type="InterPro" id="IPR014755">
    <property type="entry name" value="Cu-Rt/internalin_Ig-like"/>
</dbReference>
<evidence type="ECO:0000256" key="6">
    <source>
        <dbReference type="SAM" id="SignalP"/>
    </source>
</evidence>
<protein>
    <submittedName>
        <fullName evidence="8">Copper homeostasis periplasmic binding protein CopC</fullName>
    </submittedName>
</protein>
<accession>A0A975D0W0</accession>
<sequence>MRHLTSIVAPALAAVALLSSGAALAHAKLVAATPAADASASNVRTVTLTFSESPVEKLSGVEIVMTAMPGMAKHAPMPVKGLKTALGSDGKTLVVNLPRTLPAGSYGLTWHVVTGDTHRSEGGYAFSVK</sequence>
<dbReference type="Proteomes" id="UP000664914">
    <property type="component" value="Chromosome"/>
</dbReference>
<name>A0A975D0W0_9SPHN</name>
<feature type="domain" description="CopC" evidence="7">
    <location>
        <begin position="26"/>
        <end position="128"/>
    </location>
</feature>
<feature type="chain" id="PRO_5037585497" evidence="6">
    <location>
        <begin position="26"/>
        <end position="129"/>
    </location>
</feature>
<feature type="signal peptide" evidence="6">
    <location>
        <begin position="1"/>
        <end position="25"/>
    </location>
</feature>
<dbReference type="InterPro" id="IPR047685">
    <property type="entry name" value="CopC-like"/>
</dbReference>
<evidence type="ECO:0000259" key="7">
    <source>
        <dbReference type="Pfam" id="PF04234"/>
    </source>
</evidence>
<evidence type="ECO:0000256" key="4">
    <source>
        <dbReference type="ARBA" id="ARBA00022764"/>
    </source>
</evidence>
<dbReference type="SUPFAM" id="SSF81296">
    <property type="entry name" value="E set domains"/>
    <property type="match status" value="1"/>
</dbReference>
<reference evidence="8" key="2">
    <citation type="submission" date="2021-04" db="EMBL/GenBank/DDBJ databases">
        <title>Isolation and genomic analysis of the ibuprofen-degrading bacterium Sphingomonas strain MPO218.</title>
        <authorList>
            <person name="Aulestia M."/>
            <person name="Flores A."/>
            <person name="Mangas E.L."/>
            <person name="Perez-Pulido A.J."/>
            <person name="Santero E."/>
            <person name="Camacho E.M."/>
        </authorList>
    </citation>
    <scope>NUCLEOTIDE SEQUENCE</scope>
    <source>
        <strain evidence="8">MPO218</strain>
    </source>
</reference>
<comment type="similarity">
    <text evidence="2">Belongs to the CopC family.</text>
</comment>
<evidence type="ECO:0000256" key="1">
    <source>
        <dbReference type="ARBA" id="ARBA00004418"/>
    </source>
</evidence>
<evidence type="ECO:0000256" key="5">
    <source>
        <dbReference type="ARBA" id="ARBA00023008"/>
    </source>
</evidence>
<evidence type="ECO:0000313" key="8">
    <source>
        <dbReference type="EMBL" id="QTH20633.1"/>
    </source>
</evidence>
<reference evidence="8" key="1">
    <citation type="submission" date="2020-07" db="EMBL/GenBank/DDBJ databases">
        <authorList>
            <person name="Camacho E."/>
        </authorList>
    </citation>
    <scope>NUCLEOTIDE SEQUENCE</scope>
    <source>
        <strain evidence="8">MPO218</strain>
    </source>
</reference>
<keyword evidence="4" id="KW-0574">Periplasm</keyword>
<dbReference type="Pfam" id="PF04234">
    <property type="entry name" value="CopC"/>
    <property type="match status" value="1"/>
</dbReference>
<comment type="subcellular location">
    <subcellularLocation>
        <location evidence="1">Periplasm</location>
    </subcellularLocation>
</comment>
<gene>
    <name evidence="8" type="primary">copC</name>
    <name evidence="8" type="ORF">HRJ34_20175</name>
</gene>
<dbReference type="NCBIfam" id="NF033814">
    <property type="entry name" value="copper_CopC"/>
    <property type="match status" value="1"/>
</dbReference>
<proteinExistence type="inferred from homology"/>